<feature type="transmembrane region" description="Helical" evidence="1">
    <location>
        <begin position="154"/>
        <end position="172"/>
    </location>
</feature>
<sequence>MAVKILGAVCIIAACTAMGFRQSFKLNLRYKELQELKKILCLLAGEIRFGGGTLEETFRTVAARSGSPFEDFFCFLSEEMKERTGVRLSELWDRAVRERLSASHLTEEDLDILLRMGNDLGCLDRETGLSTLTLASEQLEDARKDLYGELPKKMRLYNCLGILAGVFITILLI</sequence>
<name>A0AAP4EZ28_9FIRM</name>
<evidence type="ECO:0000256" key="1">
    <source>
        <dbReference type="SAM" id="Phobius"/>
    </source>
</evidence>
<evidence type="ECO:0000313" key="3">
    <source>
        <dbReference type="Proteomes" id="UP001300383"/>
    </source>
</evidence>
<keyword evidence="1" id="KW-0812">Transmembrane</keyword>
<dbReference type="PIRSF" id="PIRSF021435">
    <property type="entry name" value="SpoIIIAB"/>
    <property type="match status" value="1"/>
</dbReference>
<dbReference type="Pfam" id="PF09548">
    <property type="entry name" value="Spore_III_AB"/>
    <property type="match status" value="1"/>
</dbReference>
<gene>
    <name evidence="2" type="ORF">QJ036_02560</name>
</gene>
<keyword evidence="1" id="KW-0472">Membrane</keyword>
<evidence type="ECO:0000313" key="2">
    <source>
        <dbReference type="EMBL" id="MDI9241360.1"/>
    </source>
</evidence>
<reference evidence="2 3" key="1">
    <citation type="submission" date="2023-05" db="EMBL/GenBank/DDBJ databases">
        <title>[ruminococcus] sp. nov., isolated from a pig farm feces dump.</title>
        <authorList>
            <person name="Chang Y.-H."/>
        </authorList>
    </citation>
    <scope>NUCLEOTIDE SEQUENCE [LARGE SCALE GENOMIC DNA]</scope>
    <source>
        <strain evidence="2 3">YH-rum2234</strain>
    </source>
</reference>
<dbReference type="Proteomes" id="UP001300383">
    <property type="component" value="Unassembled WGS sequence"/>
</dbReference>
<dbReference type="InterPro" id="IPR014198">
    <property type="entry name" value="Spore_III_AB"/>
</dbReference>
<dbReference type="RefSeq" id="WP_283229869.1">
    <property type="nucleotide sequence ID" value="NZ_JASGBQ010000002.1"/>
</dbReference>
<proteinExistence type="predicted"/>
<protein>
    <submittedName>
        <fullName evidence="2">Stage III sporulation protein AB</fullName>
    </submittedName>
</protein>
<comment type="caution">
    <text evidence="2">The sequence shown here is derived from an EMBL/GenBank/DDBJ whole genome shotgun (WGS) entry which is preliminary data.</text>
</comment>
<dbReference type="EMBL" id="JASGBQ010000002">
    <property type="protein sequence ID" value="MDI9241360.1"/>
    <property type="molecule type" value="Genomic_DNA"/>
</dbReference>
<dbReference type="AlphaFoldDB" id="A0AAP4EZ28"/>
<accession>A0AAP4EZ28</accession>
<keyword evidence="3" id="KW-1185">Reference proteome</keyword>
<keyword evidence="1" id="KW-1133">Transmembrane helix</keyword>
<dbReference type="PROSITE" id="PS51257">
    <property type="entry name" value="PROKAR_LIPOPROTEIN"/>
    <property type="match status" value="1"/>
</dbReference>
<organism evidence="2 3">
    <name type="scientific">Fusibacillus kribbianus</name>
    <dbReference type="NCBI Taxonomy" id="3044208"/>
    <lineage>
        <taxon>Bacteria</taxon>
        <taxon>Bacillati</taxon>
        <taxon>Bacillota</taxon>
        <taxon>Clostridia</taxon>
        <taxon>Lachnospirales</taxon>
        <taxon>Lachnospiraceae</taxon>
        <taxon>Fusibacillus</taxon>
    </lineage>
</organism>